<proteinExistence type="inferred from homology"/>
<reference evidence="7" key="1">
    <citation type="submission" date="2018-03" db="EMBL/GenBank/DDBJ databases">
        <authorList>
            <person name="Guldener U."/>
        </authorList>
    </citation>
    <scope>NUCLEOTIDE SEQUENCE</scope>
</reference>
<keyword evidence="2 5" id="KW-0479">Metal-binding</keyword>
<dbReference type="GO" id="GO:0016491">
    <property type="term" value="F:oxidoreductase activity"/>
    <property type="evidence" value="ECO:0007669"/>
    <property type="project" value="UniProtKB-KW"/>
</dbReference>
<evidence type="ECO:0000313" key="7">
    <source>
        <dbReference type="EMBL" id="SPN97612.1"/>
    </source>
</evidence>
<keyword evidence="8" id="KW-1185">Reference proteome</keyword>
<comment type="similarity">
    <text evidence="1 5">Belongs to the iron/ascorbate-dependent oxidoreductase family.</text>
</comment>
<dbReference type="InterPro" id="IPR005123">
    <property type="entry name" value="Oxoglu/Fe-dep_dioxygenase_dom"/>
</dbReference>
<accession>A0AAE8MSG7</accession>
<keyword evidence="4 5" id="KW-0408">Iron</keyword>
<name>A0AAE8MSG7_9PEZI</name>
<dbReference type="InterPro" id="IPR026992">
    <property type="entry name" value="DIOX_N"/>
</dbReference>
<organism evidence="7 8">
    <name type="scientific">Cephalotrichum gorgonifer</name>
    <dbReference type="NCBI Taxonomy" id="2041049"/>
    <lineage>
        <taxon>Eukaryota</taxon>
        <taxon>Fungi</taxon>
        <taxon>Dikarya</taxon>
        <taxon>Ascomycota</taxon>
        <taxon>Pezizomycotina</taxon>
        <taxon>Sordariomycetes</taxon>
        <taxon>Hypocreomycetidae</taxon>
        <taxon>Microascales</taxon>
        <taxon>Microascaceae</taxon>
        <taxon>Cephalotrichum</taxon>
    </lineage>
</organism>
<sequence length="349" mass="37686">MAKSAEIPIIDFASGRPEKEIAKELCEAAITYGFIYIRSGALDVGAVDRAFDISKHLFSTTDVEEKKRCSIQKNNRGWTGIRSETLDPKTQKAGDFKEAFNFGEFVDGKAQQPVPNSIADREGEISDIFDKFRALAVRILYLLGVGLEVNPPDFFSSTHLKENGSSGTTLRFLHYPSVDSAEETTDAIRAGAHTDYGSVTLLFRLKGQAGLQILTPSSTWAPVPVCPPTTESDPSPPVLVNIGDMLSYWTNGLLKSTTHRVAVPTGDGDAAASDVLEGEGFKGGRYSIALFCHPAGKTRLEPVPSEVVQRAGEKAGTVEATGTGEGKVLTADEHLATRLKASYIDLYKK</sequence>
<evidence type="ECO:0000256" key="4">
    <source>
        <dbReference type="ARBA" id="ARBA00023004"/>
    </source>
</evidence>
<dbReference type="InterPro" id="IPR044861">
    <property type="entry name" value="IPNS-like_FE2OG_OXY"/>
</dbReference>
<dbReference type="GO" id="GO:0044283">
    <property type="term" value="P:small molecule biosynthetic process"/>
    <property type="evidence" value="ECO:0007669"/>
    <property type="project" value="UniProtKB-ARBA"/>
</dbReference>
<comment type="caution">
    <text evidence="7">The sequence shown here is derived from an EMBL/GenBank/DDBJ whole genome shotgun (WGS) entry which is preliminary data.</text>
</comment>
<dbReference type="SUPFAM" id="SSF51197">
    <property type="entry name" value="Clavaminate synthase-like"/>
    <property type="match status" value="1"/>
</dbReference>
<keyword evidence="3 5" id="KW-0560">Oxidoreductase</keyword>
<dbReference type="Proteomes" id="UP001187682">
    <property type="component" value="Unassembled WGS sequence"/>
</dbReference>
<dbReference type="EMBL" id="ONZQ02000001">
    <property type="protein sequence ID" value="SPN97612.1"/>
    <property type="molecule type" value="Genomic_DNA"/>
</dbReference>
<dbReference type="AlphaFoldDB" id="A0AAE8MSG7"/>
<dbReference type="FunFam" id="2.60.120.330:FF:000051">
    <property type="entry name" value="Clavaminate synthase-like protein"/>
    <property type="match status" value="1"/>
</dbReference>
<gene>
    <name evidence="7" type="ORF">DNG_01124</name>
</gene>
<dbReference type="PANTHER" id="PTHR10209:SF886">
    <property type="entry name" value="UPF0676 PROTEIN C1494.01"/>
    <property type="match status" value="1"/>
</dbReference>
<dbReference type="PROSITE" id="PS51471">
    <property type="entry name" value="FE2OG_OXY"/>
    <property type="match status" value="1"/>
</dbReference>
<dbReference type="GO" id="GO:0046872">
    <property type="term" value="F:metal ion binding"/>
    <property type="evidence" value="ECO:0007669"/>
    <property type="project" value="UniProtKB-KW"/>
</dbReference>
<evidence type="ECO:0000256" key="5">
    <source>
        <dbReference type="RuleBase" id="RU003682"/>
    </source>
</evidence>
<evidence type="ECO:0000256" key="3">
    <source>
        <dbReference type="ARBA" id="ARBA00023002"/>
    </source>
</evidence>
<dbReference type="Pfam" id="PF03171">
    <property type="entry name" value="2OG-FeII_Oxy"/>
    <property type="match status" value="1"/>
</dbReference>
<evidence type="ECO:0000256" key="1">
    <source>
        <dbReference type="ARBA" id="ARBA00008056"/>
    </source>
</evidence>
<dbReference type="InterPro" id="IPR027443">
    <property type="entry name" value="IPNS-like_sf"/>
</dbReference>
<dbReference type="Pfam" id="PF14226">
    <property type="entry name" value="DIOX_N"/>
    <property type="match status" value="1"/>
</dbReference>
<evidence type="ECO:0000313" key="8">
    <source>
        <dbReference type="Proteomes" id="UP001187682"/>
    </source>
</evidence>
<dbReference type="PANTHER" id="PTHR10209">
    <property type="entry name" value="OXIDOREDUCTASE, 2OG-FE II OXYGENASE FAMILY PROTEIN"/>
    <property type="match status" value="1"/>
</dbReference>
<evidence type="ECO:0000259" key="6">
    <source>
        <dbReference type="PROSITE" id="PS51471"/>
    </source>
</evidence>
<feature type="domain" description="Fe2OG dioxygenase" evidence="6">
    <location>
        <begin position="166"/>
        <end position="294"/>
    </location>
</feature>
<protein>
    <submittedName>
        <fullName evidence="7">Related to oxidoreductase</fullName>
    </submittedName>
</protein>
<evidence type="ECO:0000256" key="2">
    <source>
        <dbReference type="ARBA" id="ARBA00022723"/>
    </source>
</evidence>
<dbReference type="Gene3D" id="2.60.120.330">
    <property type="entry name" value="B-lactam Antibiotic, Isopenicillin N Synthase, Chain"/>
    <property type="match status" value="1"/>
</dbReference>